<dbReference type="PANTHER" id="PTHR30050:SF5">
    <property type="entry name" value="DNAA REGULATORY INACTIVATOR HDA"/>
    <property type="match status" value="1"/>
</dbReference>
<protein>
    <submittedName>
        <fullName evidence="3">Uncharacterized protein</fullName>
    </submittedName>
</protein>
<sequence length="246" mass="27402">MQLKFHFPVNRSDSFNNFLLDKANSNAVSLCRAFANASEGQTSSIVLYGESGSGKTHLLSAIGKVISEKLTERATLYLDANALKEKIDSLKTYTQLKEYLEKYEHAAYLAIDNLDAICGIRKAEEQVFHLYNAVTQGGGRFAATLISPPAAWNFSLPDLSTRLLWGQVIELRPVGDEKRGAVLIKTAKEMGMTLPQTAAEWLITRLPRDPASQRETLVKIDQFSLTYKRKVSIQLIREALEYGETG</sequence>
<dbReference type="Gene3D" id="3.40.50.300">
    <property type="entry name" value="P-loop containing nucleotide triphosphate hydrolases"/>
    <property type="match status" value="1"/>
</dbReference>
<dbReference type="Pfam" id="PF00308">
    <property type="entry name" value="Bac_DnaA"/>
    <property type="match status" value="1"/>
</dbReference>
<feature type="domain" description="Chromosomal replication initiator protein DnaA ATPAse" evidence="1">
    <location>
        <begin position="10"/>
        <end position="169"/>
    </location>
</feature>
<proteinExistence type="predicted"/>
<dbReference type="InterPro" id="IPR055199">
    <property type="entry name" value="Hda_lid"/>
</dbReference>
<dbReference type="PANTHER" id="PTHR30050">
    <property type="entry name" value="CHROMOSOMAL REPLICATION INITIATOR PROTEIN DNAA"/>
    <property type="match status" value="1"/>
</dbReference>
<feature type="domain" description="Hda lid" evidence="2">
    <location>
        <begin position="176"/>
        <end position="240"/>
    </location>
</feature>
<dbReference type="Gene3D" id="1.10.8.60">
    <property type="match status" value="1"/>
</dbReference>
<dbReference type="CDD" id="cd00009">
    <property type="entry name" value="AAA"/>
    <property type="match status" value="1"/>
</dbReference>
<dbReference type="AlphaFoldDB" id="A0A3B1BZ04"/>
<gene>
    <name evidence="3" type="ORF">MNBD_NITROSPINAE01-602</name>
</gene>
<organism evidence="3">
    <name type="scientific">hydrothermal vent metagenome</name>
    <dbReference type="NCBI Taxonomy" id="652676"/>
    <lineage>
        <taxon>unclassified sequences</taxon>
        <taxon>metagenomes</taxon>
        <taxon>ecological metagenomes</taxon>
    </lineage>
</organism>
<dbReference type="GO" id="GO:0006270">
    <property type="term" value="P:DNA replication initiation"/>
    <property type="evidence" value="ECO:0007669"/>
    <property type="project" value="TreeGrafter"/>
</dbReference>
<evidence type="ECO:0000313" key="3">
    <source>
        <dbReference type="EMBL" id="VAX21032.1"/>
    </source>
</evidence>
<evidence type="ECO:0000259" key="1">
    <source>
        <dbReference type="Pfam" id="PF00308"/>
    </source>
</evidence>
<dbReference type="SUPFAM" id="SSF52540">
    <property type="entry name" value="P-loop containing nucleoside triphosphate hydrolases"/>
    <property type="match status" value="1"/>
</dbReference>
<dbReference type="PROSITE" id="PS00675">
    <property type="entry name" value="SIGMA54_INTERACT_1"/>
    <property type="match status" value="1"/>
</dbReference>
<dbReference type="GO" id="GO:0003688">
    <property type="term" value="F:DNA replication origin binding"/>
    <property type="evidence" value="ECO:0007669"/>
    <property type="project" value="TreeGrafter"/>
</dbReference>
<dbReference type="EMBL" id="UOGC01000114">
    <property type="protein sequence ID" value="VAX21032.1"/>
    <property type="molecule type" value="Genomic_DNA"/>
</dbReference>
<reference evidence="3" key="1">
    <citation type="submission" date="2018-06" db="EMBL/GenBank/DDBJ databases">
        <authorList>
            <person name="Zhirakovskaya E."/>
        </authorList>
    </citation>
    <scope>NUCLEOTIDE SEQUENCE</scope>
</reference>
<name>A0A3B1BZ04_9ZZZZ</name>
<dbReference type="InterPro" id="IPR013317">
    <property type="entry name" value="DnaA_dom"/>
</dbReference>
<evidence type="ECO:0000259" key="2">
    <source>
        <dbReference type="Pfam" id="PF22688"/>
    </source>
</evidence>
<dbReference type="GO" id="GO:0005886">
    <property type="term" value="C:plasma membrane"/>
    <property type="evidence" value="ECO:0007669"/>
    <property type="project" value="TreeGrafter"/>
</dbReference>
<accession>A0A3B1BZ04</accession>
<dbReference type="Pfam" id="PF22688">
    <property type="entry name" value="Hda_lid"/>
    <property type="match status" value="1"/>
</dbReference>
<dbReference type="InterPro" id="IPR027417">
    <property type="entry name" value="P-loop_NTPase"/>
</dbReference>
<dbReference type="InterPro" id="IPR025662">
    <property type="entry name" value="Sigma_54_int_dom_ATP-bd_1"/>
</dbReference>